<name>A0A9D4YSU2_CHLVU</name>
<feature type="compositionally biased region" description="Pro residues" evidence="1">
    <location>
        <begin position="1086"/>
        <end position="1096"/>
    </location>
</feature>
<feature type="compositionally biased region" description="Pro residues" evidence="1">
    <location>
        <begin position="1068"/>
        <end position="1079"/>
    </location>
</feature>
<feature type="compositionally biased region" description="Polar residues" evidence="1">
    <location>
        <begin position="627"/>
        <end position="638"/>
    </location>
</feature>
<dbReference type="OrthoDB" id="515884at2759"/>
<feature type="compositionally biased region" description="Low complexity" evidence="1">
    <location>
        <begin position="296"/>
        <end position="309"/>
    </location>
</feature>
<feature type="compositionally biased region" description="Low complexity" evidence="1">
    <location>
        <begin position="885"/>
        <end position="894"/>
    </location>
</feature>
<feature type="compositionally biased region" description="Low complexity" evidence="1">
    <location>
        <begin position="1244"/>
        <end position="1253"/>
    </location>
</feature>
<feature type="region of interest" description="Disordered" evidence="1">
    <location>
        <begin position="345"/>
        <end position="366"/>
    </location>
</feature>
<organism evidence="2 3">
    <name type="scientific">Chlorella vulgaris</name>
    <name type="common">Green alga</name>
    <dbReference type="NCBI Taxonomy" id="3077"/>
    <lineage>
        <taxon>Eukaryota</taxon>
        <taxon>Viridiplantae</taxon>
        <taxon>Chlorophyta</taxon>
        <taxon>core chlorophytes</taxon>
        <taxon>Trebouxiophyceae</taxon>
        <taxon>Chlorellales</taxon>
        <taxon>Chlorellaceae</taxon>
        <taxon>Chlorella clade</taxon>
        <taxon>Chlorella</taxon>
    </lineage>
</organism>
<feature type="compositionally biased region" description="Low complexity" evidence="1">
    <location>
        <begin position="131"/>
        <end position="144"/>
    </location>
</feature>
<feature type="region of interest" description="Disordered" evidence="1">
    <location>
        <begin position="662"/>
        <end position="765"/>
    </location>
</feature>
<proteinExistence type="predicted"/>
<feature type="region of interest" description="Disordered" evidence="1">
    <location>
        <begin position="580"/>
        <end position="640"/>
    </location>
</feature>
<feature type="region of interest" description="Disordered" evidence="1">
    <location>
        <begin position="131"/>
        <end position="219"/>
    </location>
</feature>
<evidence type="ECO:0000313" key="3">
    <source>
        <dbReference type="Proteomes" id="UP001055712"/>
    </source>
</evidence>
<sequence>MQPEHESSGEPMELLLKSAVQRAGHIRHELLQLREQAFVAASAEPAALPAPDPSDSRLMVRGASRKLLDAMPQHPTLVLGTPAHGSGCTWPPQLGAPDDSPHALPSQEQPRAAIKCAAGDDQLMLFLPQSSDSWSIPSSRQQHQQSHHHQQPHHQHQHQQHHLKQPHQHQQHHHQQHHHQSGTSCDPAAGSGPAAELSPPQEPWGHPARASSTQQGPRRGSFEDLIAALRAESVQPPHEAQIEAARASDASAHTLSAAPPPSWQGRHSSGSAPGSGGGSYERHERAACSKARPQWQSGASSGRQQQPQRRPSRADYQQQLAALGPAEAERQLREKLQLVNAAKRYRDARTAPGSHPPAPAAGSRRLSMPRLPLQAAVTATATGSATGSQQGSVQRLSGSVDDIGGGGSRAAWVAEQGYSYNTSDYSSSHSFPKRALSDEHSPVRSGYGAAAATTAAAAAAAAAAAGVNAAPEAGSPASSLKVSRISLTQLLAASPPASSDAAVAAAASDDVGFSRSSSLRQPAASSSVAGERAASTDLGAPPLAAEEAAAAAAAAAQAAGPVAAPAVCVVADVVPGELAAPPLQDTPRGPAAAAPVPASGEAPPGPPGQQRGGRQGLAARTHAHGSSKLQSPPSTPLNASLAVAPGELMPAFLAATSAVGSPAASGQASTASSGSPEVRPQQALRKEEESEAAASPVLRAFPSLVPRDLGISPERPARPQQPLQSHQQQQQQQQQQAVHSHQQAPLSPQPLHPVPAASASVGAGPVTGSRQLAGIQLSASASATNIGRKRTGSEVGLGFAEPAGAKKRSPEVVGSSHRLLPRTAELQLMAPAMEAAAAATVGTAGPGGRDAAVEAQEQQQVAAAAAALQATVAQLFRVEAGGGNQQQQQQQQQQQHRHQRQQQQGQQQHQQQTHRVLASKAPPSLKALQLPTAAAAADSRMVMPLVLQHSPVQHRRPPPIHQSQQQPRATGAAVSSCWQSPEQQQPQQQQQQQTNFSASSSVSPAAAAEAGAPAAAAARPLAPAPAPVASASSNDTLAVKAAQPLGTHNPPGVIKLSAAAAEASAPAVAPPPTQRPPRPGAKQPAPAGPPAAPPAPTALEAAGSVAEQAALPQQQQLRVPPLDLGRSGERSAEERVVSTGAAALDSLKVSVEPELPSESCWLSGEQARAQQPSLQAQPQRPSELASTSVLLSRRHAVAGTGAAAPPDPAAAAAAGVQPVRKPAAAPQRHVQAASTAPLPPAPPAAQAAAALAEPPSPAAASPVAAAATFAPTAAPTPRGAAAAMAAGMTPRRRLASLEPPEAGLSLKQEEYGRQLLGCAPELAGMSGVALLDAMRQGCTVRKAWVRPNFKQGGSTRCVQLAAGVGGRVEALYPHGLFRKPLRFVVKRAVVNSPAWRLGAYLVLDTARGMLRLEPASAAEYARWVLALNAAFQASSGGNGGEVLSHVGDMSWSPAILFG</sequence>
<gene>
    <name evidence="2" type="ORF">D9Q98_008164</name>
</gene>
<keyword evidence="3" id="KW-1185">Reference proteome</keyword>
<feature type="compositionally biased region" description="Polar residues" evidence="1">
    <location>
        <begin position="1168"/>
        <end position="1186"/>
    </location>
</feature>
<feature type="region of interest" description="Disordered" evidence="1">
    <location>
        <begin position="1064"/>
        <end position="1137"/>
    </location>
</feature>
<feature type="region of interest" description="Disordered" evidence="1">
    <location>
        <begin position="84"/>
        <end position="109"/>
    </location>
</feature>
<feature type="region of interest" description="Disordered" evidence="1">
    <location>
        <begin position="1198"/>
        <end position="1253"/>
    </location>
</feature>
<feature type="compositionally biased region" description="Low complexity" evidence="1">
    <location>
        <begin position="587"/>
        <end position="602"/>
    </location>
</feature>
<comment type="caution">
    <text evidence="2">The sequence shown here is derived from an EMBL/GenBank/DDBJ whole genome shotgun (WGS) entry which is preliminary data.</text>
</comment>
<reference evidence="2" key="2">
    <citation type="submission" date="2020-11" db="EMBL/GenBank/DDBJ databases">
        <authorList>
            <person name="Cecchin M."/>
            <person name="Marcolungo L."/>
            <person name="Rossato M."/>
            <person name="Girolomoni L."/>
            <person name="Cosentino E."/>
            <person name="Cuine S."/>
            <person name="Li-Beisson Y."/>
            <person name="Delledonne M."/>
            <person name="Ballottari M."/>
        </authorList>
    </citation>
    <scope>NUCLEOTIDE SEQUENCE</scope>
    <source>
        <strain evidence="2">211/11P</strain>
        <tissue evidence="2">Whole cell</tissue>
    </source>
</reference>
<dbReference type="EMBL" id="SIDB01000012">
    <property type="protein sequence ID" value="KAI3424776.1"/>
    <property type="molecule type" value="Genomic_DNA"/>
</dbReference>
<protein>
    <recommendedName>
        <fullName evidence="4">PH domain-containing protein</fullName>
    </recommendedName>
</protein>
<feature type="region of interest" description="Disordered" evidence="1">
    <location>
        <begin position="1164"/>
        <end position="1186"/>
    </location>
</feature>
<reference evidence="2" key="1">
    <citation type="journal article" date="2019" name="Plant J.">
        <title>Chlorella vulgaris genome assembly and annotation reveals the molecular basis for metabolic acclimation to high light conditions.</title>
        <authorList>
            <person name="Cecchin M."/>
            <person name="Marcolungo L."/>
            <person name="Rossato M."/>
            <person name="Girolomoni L."/>
            <person name="Cosentino E."/>
            <person name="Cuine S."/>
            <person name="Li-Beisson Y."/>
            <person name="Delledonne M."/>
            <person name="Ballottari M."/>
        </authorList>
    </citation>
    <scope>NUCLEOTIDE SEQUENCE</scope>
    <source>
        <strain evidence="2">211/11P</strain>
    </source>
</reference>
<feature type="compositionally biased region" description="Low complexity" evidence="1">
    <location>
        <begin position="662"/>
        <end position="675"/>
    </location>
</feature>
<feature type="compositionally biased region" description="Basic and acidic residues" evidence="1">
    <location>
        <begin position="1126"/>
        <end position="1136"/>
    </location>
</feature>
<feature type="region of interest" description="Disordered" evidence="1">
    <location>
        <begin position="234"/>
        <end position="317"/>
    </location>
</feature>
<feature type="region of interest" description="Disordered" evidence="1">
    <location>
        <begin position="378"/>
        <end position="399"/>
    </location>
</feature>
<evidence type="ECO:0008006" key="4">
    <source>
        <dbReference type="Google" id="ProtNLM"/>
    </source>
</evidence>
<evidence type="ECO:0000313" key="2">
    <source>
        <dbReference type="EMBL" id="KAI3424776.1"/>
    </source>
</evidence>
<feature type="compositionally biased region" description="Low complexity" evidence="1">
    <location>
        <begin position="1097"/>
        <end position="1122"/>
    </location>
</feature>
<feature type="region of interest" description="Disordered" evidence="1">
    <location>
        <begin position="951"/>
        <end position="1005"/>
    </location>
</feature>
<feature type="compositionally biased region" description="Low complexity" evidence="1">
    <location>
        <begin position="1198"/>
        <end position="1219"/>
    </location>
</feature>
<feature type="compositionally biased region" description="Low complexity" evidence="1">
    <location>
        <begin position="901"/>
        <end position="911"/>
    </location>
</feature>
<dbReference type="Proteomes" id="UP001055712">
    <property type="component" value="Unassembled WGS sequence"/>
</dbReference>
<accession>A0A9D4YSU2</accession>
<feature type="compositionally biased region" description="Basic residues" evidence="1">
    <location>
        <begin position="145"/>
        <end position="180"/>
    </location>
</feature>
<feature type="region of interest" description="Disordered" evidence="1">
    <location>
        <begin position="884"/>
        <end position="917"/>
    </location>
</feature>
<feature type="compositionally biased region" description="Low complexity" evidence="1">
    <location>
        <begin position="720"/>
        <end position="745"/>
    </location>
</feature>
<evidence type="ECO:0000256" key="1">
    <source>
        <dbReference type="SAM" id="MobiDB-lite"/>
    </source>
</evidence>
<feature type="compositionally biased region" description="Low complexity" evidence="1">
    <location>
        <begin position="983"/>
        <end position="1005"/>
    </location>
</feature>